<name>A0A382YIK8_9ZZZZ</name>
<evidence type="ECO:0000313" key="1">
    <source>
        <dbReference type="EMBL" id="SVD83122.1"/>
    </source>
</evidence>
<sequence length="95" mass="10683">MHVVRPATGTNRAQKSHQVWRTLTVILLVTSCSGGPLGLFTDEERDYFTHQEYLEFNQWCLDITDNPASKCTETADLVQFSINDAGYAKVDEACL</sequence>
<feature type="non-terminal residue" evidence="1">
    <location>
        <position position="95"/>
    </location>
</feature>
<proteinExistence type="predicted"/>
<dbReference type="AlphaFoldDB" id="A0A382YIK8"/>
<organism evidence="1">
    <name type="scientific">marine metagenome</name>
    <dbReference type="NCBI Taxonomy" id="408172"/>
    <lineage>
        <taxon>unclassified sequences</taxon>
        <taxon>metagenomes</taxon>
        <taxon>ecological metagenomes</taxon>
    </lineage>
</organism>
<gene>
    <name evidence="1" type="ORF">METZ01_LOCUS435976</name>
</gene>
<reference evidence="1" key="1">
    <citation type="submission" date="2018-05" db="EMBL/GenBank/DDBJ databases">
        <authorList>
            <person name="Lanie J.A."/>
            <person name="Ng W.-L."/>
            <person name="Kazmierczak K.M."/>
            <person name="Andrzejewski T.M."/>
            <person name="Davidsen T.M."/>
            <person name="Wayne K.J."/>
            <person name="Tettelin H."/>
            <person name="Glass J.I."/>
            <person name="Rusch D."/>
            <person name="Podicherti R."/>
            <person name="Tsui H.-C.T."/>
            <person name="Winkler M.E."/>
        </authorList>
    </citation>
    <scope>NUCLEOTIDE SEQUENCE</scope>
</reference>
<accession>A0A382YIK8</accession>
<dbReference type="EMBL" id="UINC01176137">
    <property type="protein sequence ID" value="SVD83122.1"/>
    <property type="molecule type" value="Genomic_DNA"/>
</dbReference>
<protein>
    <recommendedName>
        <fullName evidence="2">Lipoprotein</fullName>
    </recommendedName>
</protein>
<dbReference type="PROSITE" id="PS51257">
    <property type="entry name" value="PROKAR_LIPOPROTEIN"/>
    <property type="match status" value="1"/>
</dbReference>
<evidence type="ECO:0008006" key="2">
    <source>
        <dbReference type="Google" id="ProtNLM"/>
    </source>
</evidence>